<dbReference type="PROSITE" id="PS51194">
    <property type="entry name" value="HELICASE_CTER"/>
    <property type="match status" value="1"/>
</dbReference>
<dbReference type="SMART" id="SM01075">
    <property type="entry name" value="CDT1"/>
    <property type="match status" value="1"/>
</dbReference>
<feature type="compositionally biased region" description="Low complexity" evidence="3">
    <location>
        <begin position="24"/>
        <end position="38"/>
    </location>
</feature>
<dbReference type="InterPro" id="IPR001650">
    <property type="entry name" value="Helicase_C-like"/>
</dbReference>
<dbReference type="InterPro" id="IPR014001">
    <property type="entry name" value="Helicase_ATP-bd"/>
</dbReference>
<dbReference type="GO" id="GO:0043138">
    <property type="term" value="F:3'-5' DNA helicase activity"/>
    <property type="evidence" value="ECO:0007669"/>
    <property type="project" value="TreeGrafter"/>
</dbReference>
<dbReference type="SMART" id="SM00487">
    <property type="entry name" value="DEXDc"/>
    <property type="match status" value="1"/>
</dbReference>
<dbReference type="Pfam" id="PF22982">
    <property type="entry name" value="WHD_HRQ1"/>
    <property type="match status" value="1"/>
</dbReference>
<dbReference type="InterPro" id="IPR027417">
    <property type="entry name" value="P-loop_NTPase"/>
</dbReference>
<keyword evidence="6" id="KW-0347">Helicase</keyword>
<dbReference type="Pfam" id="PF09369">
    <property type="entry name" value="MZB"/>
    <property type="match status" value="1"/>
</dbReference>
<dbReference type="STRING" id="68775.A0A5C3MBG3"/>
<dbReference type="InterPro" id="IPR055227">
    <property type="entry name" value="HRQ1_WHD"/>
</dbReference>
<evidence type="ECO:0000256" key="1">
    <source>
        <dbReference type="ARBA" id="ARBA00022741"/>
    </source>
</evidence>
<dbReference type="EMBL" id="ML213592">
    <property type="protein sequence ID" value="TFK42769.1"/>
    <property type="molecule type" value="Genomic_DNA"/>
</dbReference>
<dbReference type="OrthoDB" id="18781at2759"/>
<evidence type="ECO:0000256" key="2">
    <source>
        <dbReference type="ARBA" id="ARBA00022840"/>
    </source>
</evidence>
<gene>
    <name evidence="6" type="ORF">BDQ12DRAFT_644611</name>
</gene>
<dbReference type="SMART" id="SM00490">
    <property type="entry name" value="HELICc"/>
    <property type="match status" value="1"/>
</dbReference>
<dbReference type="GO" id="GO:0005524">
    <property type="term" value="F:ATP binding"/>
    <property type="evidence" value="ECO:0007669"/>
    <property type="project" value="UniProtKB-KW"/>
</dbReference>
<dbReference type="Pfam" id="PF00271">
    <property type="entry name" value="Helicase_C"/>
    <property type="match status" value="1"/>
</dbReference>
<dbReference type="GO" id="GO:0003676">
    <property type="term" value="F:nucleic acid binding"/>
    <property type="evidence" value="ECO:0007669"/>
    <property type="project" value="InterPro"/>
</dbReference>
<evidence type="ECO:0000256" key="3">
    <source>
        <dbReference type="SAM" id="MobiDB-lite"/>
    </source>
</evidence>
<dbReference type="SUPFAM" id="SSF46785">
    <property type="entry name" value="Winged helix' DNA-binding domain"/>
    <property type="match status" value="1"/>
</dbReference>
<dbReference type="CDD" id="cd17923">
    <property type="entry name" value="DEXHc_Hrq1-like"/>
    <property type="match status" value="1"/>
</dbReference>
<keyword evidence="1" id="KW-0547">Nucleotide-binding</keyword>
<dbReference type="Pfam" id="PF08839">
    <property type="entry name" value="CDT1"/>
    <property type="match status" value="1"/>
</dbReference>
<dbReference type="InterPro" id="IPR014939">
    <property type="entry name" value="CDT1_Gemini-bd-like"/>
</dbReference>
<dbReference type="CDD" id="cd18797">
    <property type="entry name" value="SF2_C_Hrq"/>
    <property type="match status" value="1"/>
</dbReference>
<keyword evidence="6" id="KW-0378">Hydrolase</keyword>
<evidence type="ECO:0000313" key="7">
    <source>
        <dbReference type="Proteomes" id="UP000308652"/>
    </source>
</evidence>
<feature type="domain" description="Helicase C-terminal" evidence="5">
    <location>
        <begin position="526"/>
        <end position="704"/>
    </location>
</feature>
<dbReference type="GO" id="GO:0036297">
    <property type="term" value="P:interstrand cross-link repair"/>
    <property type="evidence" value="ECO:0007669"/>
    <property type="project" value="TreeGrafter"/>
</dbReference>
<feature type="region of interest" description="Disordered" evidence="3">
    <location>
        <begin position="219"/>
        <end position="241"/>
    </location>
</feature>
<sequence length="1075" mass="120806">MKRAFDDPKASGSGPSKPTKKLRQSQSKSNNKASIASSETPWPDHFTSLFKVFKAINTVLAFVSSRKQIATTFPVIRASVEGLLKHPLEISRVAELKALLPDLIKFTYIDKNELLINEKILNRSTRRDNSPEFSLPASSYDDADGHVLILEFVDHLKGKKTRNSGFQYTAPPTLTPAAMKKLVEKRNQQFEQAVNELLLATPETENAIDLIQEASREHIPVSPNCPPKKEDKTFPSPDNRLPMDDIIEEVKEQEWYIDQIVHRRTFDAKNGQIAQLDPSLSEAISEALKSSREITTFYTHQVAAIQAIHREKHVIVSTSTASGKSIIYQVPILQFLERDSSAKAMLVYPTKALAQDQKAALEQLIGACAGLSHIKVATYDGDTPQELRADIRSNCSVIFTNFDMIHASILPNEHVWRTFLKNLKLLAVDELHCYSGLFGSHVSYITRRLRRACTAIGNRRLRFISCTATISNPRQHMQTIFGLEPSEIEVVSEDGAPSGRKDFLVWNPPLVLPEDPRSSRVSSLSEATQLMRFLMKRGVRVILFCKIRKICELAMKTIITELGNEGRHDILERVKPYRGGYSREDRRRIEHEAFSGNLLGIIATNALELGVDIGILDAVIMLGFPMSIASFRQQAGRAGRRAQDSLAVLVADPFPIDTYYVDNPTELFEQVPHHLIVDLDNKMTLESHLQCAAHEMPISLEDKAYFGPLMAEICESRLKRYADGWYHTHPKFLPFPSRFISIRGAQEETYTVIKMSKSGQGEFIIEEIEISRAMFEIYEGGVFMHQGLTYVVKEVNHDRNFAKVFQAEVNYITSPRDFTDVDAKQTLRIRDFTASRAFYGKIDLYVKVFGFFKIRSWPTYSLSSILLTFLICFCRNKAIIDSVDLDTPPWECETTGFWIDVPKALLALMYTKGINPAEAIHSAQHALLNQFALSEDVKTECKAPEKEYRVTESSRKRPARLIFYDAIGKGGGVSAKAFDIVHELLQKASAAIDRCECERGCTNCTQSTMCREANEVGSKLGASIVLKGLLGHELDPDAIPLQEQTVSLPQTIVEASAVRRANDVRIENVTQNAST</sequence>
<dbReference type="PANTHER" id="PTHR47957:SF3">
    <property type="entry name" value="ATP-DEPENDENT HELICASE HRQ1"/>
    <property type="match status" value="1"/>
</dbReference>
<dbReference type="GO" id="GO:0005634">
    <property type="term" value="C:nucleus"/>
    <property type="evidence" value="ECO:0007669"/>
    <property type="project" value="TreeGrafter"/>
</dbReference>
<dbReference type="Gene3D" id="3.40.50.300">
    <property type="entry name" value="P-loop containing nucleotide triphosphate hydrolases"/>
    <property type="match status" value="2"/>
</dbReference>
<dbReference type="PANTHER" id="PTHR47957">
    <property type="entry name" value="ATP-DEPENDENT HELICASE HRQ1"/>
    <property type="match status" value="1"/>
</dbReference>
<evidence type="ECO:0000259" key="4">
    <source>
        <dbReference type="PROSITE" id="PS51192"/>
    </source>
</evidence>
<dbReference type="AlphaFoldDB" id="A0A5C3MBG3"/>
<organism evidence="6 7">
    <name type="scientific">Crucibulum laeve</name>
    <dbReference type="NCBI Taxonomy" id="68775"/>
    <lineage>
        <taxon>Eukaryota</taxon>
        <taxon>Fungi</taxon>
        <taxon>Dikarya</taxon>
        <taxon>Basidiomycota</taxon>
        <taxon>Agaricomycotina</taxon>
        <taxon>Agaricomycetes</taxon>
        <taxon>Agaricomycetidae</taxon>
        <taxon>Agaricales</taxon>
        <taxon>Agaricineae</taxon>
        <taxon>Nidulariaceae</taxon>
        <taxon>Crucibulum</taxon>
    </lineage>
</organism>
<dbReference type="Pfam" id="PF00270">
    <property type="entry name" value="DEAD"/>
    <property type="match status" value="1"/>
</dbReference>
<dbReference type="InterPro" id="IPR011545">
    <property type="entry name" value="DEAD/DEAH_box_helicase_dom"/>
</dbReference>
<dbReference type="InterPro" id="IPR036390">
    <property type="entry name" value="WH_DNA-bd_sf"/>
</dbReference>
<dbReference type="Proteomes" id="UP000308652">
    <property type="component" value="Unassembled WGS sequence"/>
</dbReference>
<dbReference type="SUPFAM" id="SSF52540">
    <property type="entry name" value="P-loop containing nucleoside triphosphate hydrolases"/>
    <property type="match status" value="1"/>
</dbReference>
<feature type="region of interest" description="Disordered" evidence="3">
    <location>
        <begin position="1"/>
        <end position="39"/>
    </location>
</feature>
<keyword evidence="7" id="KW-1185">Reference proteome</keyword>
<evidence type="ECO:0000313" key="6">
    <source>
        <dbReference type="EMBL" id="TFK42769.1"/>
    </source>
</evidence>
<dbReference type="InterPro" id="IPR018973">
    <property type="entry name" value="MZB"/>
</dbReference>
<name>A0A5C3MBG3_9AGAR</name>
<keyword evidence="2" id="KW-0067">ATP-binding</keyword>
<proteinExistence type="predicted"/>
<protein>
    <submittedName>
        <fullName evidence="6">DEAD/H helicase</fullName>
    </submittedName>
</protein>
<reference evidence="6 7" key="1">
    <citation type="journal article" date="2019" name="Nat. Ecol. Evol.">
        <title>Megaphylogeny resolves global patterns of mushroom evolution.</title>
        <authorList>
            <person name="Varga T."/>
            <person name="Krizsan K."/>
            <person name="Foldi C."/>
            <person name="Dima B."/>
            <person name="Sanchez-Garcia M."/>
            <person name="Sanchez-Ramirez S."/>
            <person name="Szollosi G.J."/>
            <person name="Szarkandi J.G."/>
            <person name="Papp V."/>
            <person name="Albert L."/>
            <person name="Andreopoulos W."/>
            <person name="Angelini C."/>
            <person name="Antonin V."/>
            <person name="Barry K.W."/>
            <person name="Bougher N.L."/>
            <person name="Buchanan P."/>
            <person name="Buyck B."/>
            <person name="Bense V."/>
            <person name="Catcheside P."/>
            <person name="Chovatia M."/>
            <person name="Cooper J."/>
            <person name="Damon W."/>
            <person name="Desjardin D."/>
            <person name="Finy P."/>
            <person name="Geml J."/>
            <person name="Haridas S."/>
            <person name="Hughes K."/>
            <person name="Justo A."/>
            <person name="Karasinski D."/>
            <person name="Kautmanova I."/>
            <person name="Kiss B."/>
            <person name="Kocsube S."/>
            <person name="Kotiranta H."/>
            <person name="LaButti K.M."/>
            <person name="Lechner B.E."/>
            <person name="Liimatainen K."/>
            <person name="Lipzen A."/>
            <person name="Lukacs Z."/>
            <person name="Mihaltcheva S."/>
            <person name="Morgado L.N."/>
            <person name="Niskanen T."/>
            <person name="Noordeloos M.E."/>
            <person name="Ohm R.A."/>
            <person name="Ortiz-Santana B."/>
            <person name="Ovrebo C."/>
            <person name="Racz N."/>
            <person name="Riley R."/>
            <person name="Savchenko A."/>
            <person name="Shiryaev A."/>
            <person name="Soop K."/>
            <person name="Spirin V."/>
            <person name="Szebenyi C."/>
            <person name="Tomsovsky M."/>
            <person name="Tulloss R.E."/>
            <person name="Uehling J."/>
            <person name="Grigoriev I.V."/>
            <person name="Vagvolgyi C."/>
            <person name="Papp T."/>
            <person name="Martin F.M."/>
            <person name="Miettinen O."/>
            <person name="Hibbett D.S."/>
            <person name="Nagy L.G."/>
        </authorList>
    </citation>
    <scope>NUCLEOTIDE SEQUENCE [LARGE SCALE GENOMIC DNA]</scope>
    <source>
        <strain evidence="6 7">CBS 166.37</strain>
    </source>
</reference>
<evidence type="ECO:0000259" key="5">
    <source>
        <dbReference type="PROSITE" id="PS51194"/>
    </source>
</evidence>
<dbReference type="PROSITE" id="PS51192">
    <property type="entry name" value="HELICASE_ATP_BIND_1"/>
    <property type="match status" value="1"/>
</dbReference>
<feature type="domain" description="Helicase ATP-binding" evidence="4">
    <location>
        <begin position="305"/>
        <end position="488"/>
    </location>
</feature>
<dbReference type="GO" id="GO:0006289">
    <property type="term" value="P:nucleotide-excision repair"/>
    <property type="evidence" value="ECO:0007669"/>
    <property type="project" value="TreeGrafter"/>
</dbReference>
<accession>A0A5C3MBG3</accession>